<dbReference type="Pfam" id="PF11527">
    <property type="entry name" value="ARL2_Bind_BART"/>
    <property type="match status" value="1"/>
</dbReference>
<evidence type="ECO:0000256" key="10">
    <source>
        <dbReference type="SAM" id="MobiDB-lite"/>
    </source>
</evidence>
<feature type="domain" description="BART" evidence="11">
    <location>
        <begin position="8"/>
        <end position="120"/>
    </location>
</feature>
<dbReference type="Proteomes" id="UP000007303">
    <property type="component" value="Unassembled WGS sequence"/>
</dbReference>
<evidence type="ECO:0000256" key="4">
    <source>
        <dbReference type="ARBA" id="ARBA00021815"/>
    </source>
</evidence>
<dbReference type="InterPro" id="IPR023379">
    <property type="entry name" value="BART_dom"/>
</dbReference>
<comment type="subcellular location">
    <subcellularLocation>
        <location evidence="1">Cell projection</location>
        <location evidence="1">Cilium</location>
    </subcellularLocation>
    <subcellularLocation>
        <location evidence="2">Cytoplasm</location>
    </subcellularLocation>
</comment>
<dbReference type="AlphaFoldDB" id="H3C0M9"/>
<evidence type="ECO:0000256" key="3">
    <source>
        <dbReference type="ARBA" id="ARBA00007460"/>
    </source>
</evidence>
<evidence type="ECO:0000256" key="7">
    <source>
        <dbReference type="ARBA" id="ARBA00023069"/>
    </source>
</evidence>
<dbReference type="GeneTree" id="ENSGT00390000012785"/>
<reference evidence="12" key="3">
    <citation type="submission" date="2025-09" db="UniProtKB">
        <authorList>
            <consortium name="Ensembl"/>
        </authorList>
    </citation>
    <scope>IDENTIFICATION</scope>
</reference>
<keyword evidence="13" id="KW-1185">Reference proteome</keyword>
<name>H3C0M9_TETNG</name>
<feature type="compositionally biased region" description="Basic and acidic residues" evidence="10">
    <location>
        <begin position="332"/>
        <end position="342"/>
    </location>
</feature>
<reference evidence="13" key="1">
    <citation type="journal article" date="2004" name="Nature">
        <title>Genome duplication in the teleost fish Tetraodon nigroviridis reveals the early vertebrate proto-karyotype.</title>
        <authorList>
            <person name="Jaillon O."/>
            <person name="Aury J.-M."/>
            <person name="Brunet F."/>
            <person name="Petit J.-L."/>
            <person name="Stange-Thomann N."/>
            <person name="Mauceli E."/>
            <person name="Bouneau L."/>
            <person name="Fischer C."/>
            <person name="Ozouf-Costaz C."/>
            <person name="Bernot A."/>
            <person name="Nicaud S."/>
            <person name="Jaffe D."/>
            <person name="Fisher S."/>
            <person name="Lutfalla G."/>
            <person name="Dossat C."/>
            <person name="Segurens B."/>
            <person name="Dasilva C."/>
            <person name="Salanoubat M."/>
            <person name="Levy M."/>
            <person name="Boudet N."/>
            <person name="Castellano S."/>
            <person name="Anthouard V."/>
            <person name="Jubin C."/>
            <person name="Castelli V."/>
            <person name="Katinka M."/>
            <person name="Vacherie B."/>
            <person name="Biemont C."/>
            <person name="Skalli Z."/>
            <person name="Cattolico L."/>
            <person name="Poulain J."/>
            <person name="De Berardinis V."/>
            <person name="Cruaud C."/>
            <person name="Duprat S."/>
            <person name="Brottier P."/>
            <person name="Coutanceau J.-P."/>
            <person name="Gouzy J."/>
            <person name="Parra G."/>
            <person name="Lardier G."/>
            <person name="Chapple C."/>
            <person name="McKernan K.J."/>
            <person name="McEwan P."/>
            <person name="Bosak S."/>
            <person name="Kellis M."/>
            <person name="Volff J.-N."/>
            <person name="Guigo R."/>
            <person name="Zody M.C."/>
            <person name="Mesirov J."/>
            <person name="Lindblad-Toh K."/>
            <person name="Birren B."/>
            <person name="Nusbaum C."/>
            <person name="Kahn D."/>
            <person name="Robinson-Rechavi M."/>
            <person name="Laudet V."/>
            <person name="Schachter V."/>
            <person name="Quetier F."/>
            <person name="Saurin W."/>
            <person name="Scarpelli C."/>
            <person name="Wincker P."/>
            <person name="Lander E.S."/>
            <person name="Weissenbach J."/>
            <person name="Roest Crollius H."/>
        </authorList>
    </citation>
    <scope>NUCLEOTIDE SEQUENCE [LARGE SCALE GENOMIC DNA]</scope>
</reference>
<keyword evidence="8" id="KW-0966">Cell projection</keyword>
<dbReference type="OMA" id="DWYIPIL"/>
<dbReference type="PANTHER" id="PTHR21532">
    <property type="entry name" value="PHOSPHODIESTERASE HL"/>
    <property type="match status" value="1"/>
</dbReference>
<dbReference type="InterPro" id="IPR042541">
    <property type="entry name" value="BART_sf"/>
</dbReference>
<proteinExistence type="inferred from homology"/>
<evidence type="ECO:0000256" key="5">
    <source>
        <dbReference type="ARBA" id="ARBA00022490"/>
    </source>
</evidence>
<dbReference type="GO" id="GO:0097546">
    <property type="term" value="C:ciliary base"/>
    <property type="evidence" value="ECO:0007669"/>
    <property type="project" value="TreeGrafter"/>
</dbReference>
<dbReference type="Gene3D" id="1.20.1520.10">
    <property type="entry name" value="ADP-ribosylation factor-like 2-binding protein, domain"/>
    <property type="match status" value="1"/>
</dbReference>
<feature type="compositionally biased region" description="Low complexity" evidence="10">
    <location>
        <begin position="295"/>
        <end position="317"/>
    </location>
</feature>
<evidence type="ECO:0000313" key="12">
    <source>
        <dbReference type="Ensembl" id="ENSTNIP00000001795.1"/>
    </source>
</evidence>
<dbReference type="GO" id="GO:0005930">
    <property type="term" value="C:axoneme"/>
    <property type="evidence" value="ECO:0007669"/>
    <property type="project" value="TreeGrafter"/>
</dbReference>
<protein>
    <recommendedName>
        <fullName evidence="4">Cilia- and flagella-associated protein 36</fullName>
    </recommendedName>
    <alternativeName>
        <fullName evidence="9">Coiled-coil domain-containing protein 104</fullName>
    </alternativeName>
</protein>
<accession>H3C0M9</accession>
<dbReference type="InterPro" id="IPR038888">
    <property type="entry name" value="CFAP36"/>
</dbReference>
<evidence type="ECO:0000256" key="2">
    <source>
        <dbReference type="ARBA" id="ARBA00004496"/>
    </source>
</evidence>
<dbReference type="PANTHER" id="PTHR21532:SF0">
    <property type="entry name" value="CILIA- AND FLAGELLA-ASSOCIATED PROTEIN 36"/>
    <property type="match status" value="1"/>
</dbReference>
<reference evidence="12" key="2">
    <citation type="submission" date="2025-08" db="UniProtKB">
        <authorList>
            <consortium name="Ensembl"/>
        </authorList>
    </citation>
    <scope>IDENTIFICATION</scope>
</reference>
<dbReference type="FunCoup" id="H3C0M9">
    <property type="interactions" value="464"/>
</dbReference>
<dbReference type="InParanoid" id="H3C0M9"/>
<feature type="region of interest" description="Disordered" evidence="10">
    <location>
        <begin position="280"/>
        <end position="342"/>
    </location>
</feature>
<feature type="region of interest" description="Disordered" evidence="10">
    <location>
        <begin position="173"/>
        <end position="227"/>
    </location>
</feature>
<comment type="similarity">
    <text evidence="3">Belongs to the CFAP36 family.</text>
</comment>
<evidence type="ECO:0000256" key="9">
    <source>
        <dbReference type="ARBA" id="ARBA00031593"/>
    </source>
</evidence>
<dbReference type="STRING" id="99883.ENSTNIP00000001795"/>
<evidence type="ECO:0000259" key="11">
    <source>
        <dbReference type="Pfam" id="PF11527"/>
    </source>
</evidence>
<organism evidence="12 13">
    <name type="scientific">Tetraodon nigroviridis</name>
    <name type="common">Spotted green pufferfish</name>
    <name type="synonym">Chelonodon nigroviridis</name>
    <dbReference type="NCBI Taxonomy" id="99883"/>
    <lineage>
        <taxon>Eukaryota</taxon>
        <taxon>Metazoa</taxon>
        <taxon>Chordata</taxon>
        <taxon>Craniata</taxon>
        <taxon>Vertebrata</taxon>
        <taxon>Euteleostomi</taxon>
        <taxon>Actinopterygii</taxon>
        <taxon>Neopterygii</taxon>
        <taxon>Teleostei</taxon>
        <taxon>Neoteleostei</taxon>
        <taxon>Acanthomorphata</taxon>
        <taxon>Eupercaria</taxon>
        <taxon>Tetraodontiformes</taxon>
        <taxon>Tetradontoidea</taxon>
        <taxon>Tetraodontidae</taxon>
        <taxon>Tetraodon</taxon>
    </lineage>
</organism>
<feature type="compositionally biased region" description="Polar residues" evidence="10">
    <location>
        <begin position="204"/>
        <end position="222"/>
    </location>
</feature>
<evidence type="ECO:0000256" key="1">
    <source>
        <dbReference type="ARBA" id="ARBA00004138"/>
    </source>
</evidence>
<keyword evidence="5" id="KW-0963">Cytoplasm</keyword>
<keyword evidence="6" id="KW-0175">Coiled coil</keyword>
<sequence>AAMAEDDREWVFESIVGYLGSPIWLIPINEFIETKSLVFDDEEENKLSYTDIHLQYKTLVERLLDNYMKEVGISEQQFLDACTSPFAKSKTMQSVFQPILATDDFQMFRSMMAQKNLELQLQALRLIKETSVGSLPDSLTDGVDEMKELEEQEMSILQEVLKKSKEEYEEERRRQLLEAEAPSARGSSSNKAAGVSREARGTTDAPSQQRNTAKVETTSFSDCLSDAPKPTVCLQSRSVTEGAVGWPRILFSSSSSLFQELSTSQQEELQQRAAYLRLQRDKLHALKKEQQRSKPTAPEAAATPEPTTTSSSSSPEVSAEERKRLQKRKHLADKLKEEVIRK</sequence>
<evidence type="ECO:0000256" key="6">
    <source>
        <dbReference type="ARBA" id="ARBA00023054"/>
    </source>
</evidence>
<keyword evidence="7" id="KW-0969">Cilium</keyword>
<evidence type="ECO:0000256" key="8">
    <source>
        <dbReference type="ARBA" id="ARBA00023273"/>
    </source>
</evidence>
<evidence type="ECO:0000313" key="13">
    <source>
        <dbReference type="Proteomes" id="UP000007303"/>
    </source>
</evidence>
<dbReference type="Ensembl" id="ENSTNIT00000002912.1">
    <property type="protein sequence ID" value="ENSTNIP00000001795.1"/>
    <property type="gene ID" value="ENSTNIG00000000410.1"/>
</dbReference>
<feature type="compositionally biased region" description="Basic and acidic residues" evidence="10">
    <location>
        <begin position="280"/>
        <end position="292"/>
    </location>
</feature>